<evidence type="ECO:0000256" key="14">
    <source>
        <dbReference type="SAM" id="MobiDB-lite"/>
    </source>
</evidence>
<dbReference type="InterPro" id="IPR011330">
    <property type="entry name" value="Glyco_hydro/deAcase_b/a-brl"/>
</dbReference>
<gene>
    <name evidence="16" type="ORF">QR680_016716</name>
</gene>
<dbReference type="Gene3D" id="2.60.40.1360">
    <property type="match status" value="1"/>
</dbReference>
<keyword evidence="10" id="KW-0482">Metalloprotease</keyword>
<dbReference type="InterPro" id="IPR000602">
    <property type="entry name" value="Glyco_hydro_38_N"/>
</dbReference>
<evidence type="ECO:0000256" key="5">
    <source>
        <dbReference type="ARBA" id="ARBA00012752"/>
    </source>
</evidence>
<evidence type="ECO:0000256" key="8">
    <source>
        <dbReference type="ARBA" id="ARBA00022801"/>
    </source>
</evidence>
<dbReference type="InterPro" id="IPR008753">
    <property type="entry name" value="Peptidase_M13_N"/>
</dbReference>
<dbReference type="GO" id="GO:0004222">
    <property type="term" value="F:metalloendopeptidase activity"/>
    <property type="evidence" value="ECO:0007669"/>
    <property type="project" value="InterPro"/>
</dbReference>
<dbReference type="InterPro" id="IPR027291">
    <property type="entry name" value="Glyco_hydro_38_N_sf"/>
</dbReference>
<dbReference type="Pfam" id="PF09261">
    <property type="entry name" value="Alpha-mann_mid"/>
    <property type="match status" value="1"/>
</dbReference>
<dbReference type="SUPFAM" id="SSF88688">
    <property type="entry name" value="Families 57/38 glycoside transferase middle domain"/>
    <property type="match status" value="1"/>
</dbReference>
<dbReference type="Gene3D" id="3.40.390.10">
    <property type="entry name" value="Collagenase (Catalytic Domain)"/>
    <property type="match status" value="1"/>
</dbReference>
<feature type="compositionally biased region" description="Basic and acidic residues" evidence="14">
    <location>
        <begin position="1880"/>
        <end position="1889"/>
    </location>
</feature>
<dbReference type="Gene3D" id="1.10.1380.10">
    <property type="entry name" value="Neutral endopeptidase , domain2"/>
    <property type="match status" value="1"/>
</dbReference>
<dbReference type="GO" id="GO:0005764">
    <property type="term" value="C:lysosome"/>
    <property type="evidence" value="ECO:0007669"/>
    <property type="project" value="TreeGrafter"/>
</dbReference>
<evidence type="ECO:0000256" key="6">
    <source>
        <dbReference type="ARBA" id="ARBA00022670"/>
    </source>
</evidence>
<evidence type="ECO:0000256" key="11">
    <source>
        <dbReference type="ARBA" id="ARBA00023157"/>
    </source>
</evidence>
<dbReference type="PANTHER" id="PTHR11607">
    <property type="entry name" value="ALPHA-MANNOSIDASE"/>
    <property type="match status" value="1"/>
</dbReference>
<dbReference type="EMBL" id="JAUCMV010000004">
    <property type="protein sequence ID" value="KAK0403098.1"/>
    <property type="molecule type" value="Genomic_DNA"/>
</dbReference>
<dbReference type="Pfam" id="PF07748">
    <property type="entry name" value="Glyco_hydro_38C"/>
    <property type="match status" value="1"/>
</dbReference>
<dbReference type="Pfam" id="PF01431">
    <property type="entry name" value="Peptidase_M13"/>
    <property type="match status" value="1"/>
</dbReference>
<evidence type="ECO:0000256" key="4">
    <source>
        <dbReference type="ARBA" id="ARBA00009792"/>
    </source>
</evidence>
<dbReference type="InterPro" id="IPR042089">
    <property type="entry name" value="Peptidase_M13_dom_2"/>
</dbReference>
<dbReference type="GO" id="GO:0004559">
    <property type="term" value="F:alpha-mannosidase activity"/>
    <property type="evidence" value="ECO:0007669"/>
    <property type="project" value="UniProtKB-EC"/>
</dbReference>
<feature type="region of interest" description="Disordered" evidence="14">
    <location>
        <begin position="1177"/>
        <end position="1210"/>
    </location>
</feature>
<dbReference type="Pfam" id="PF05649">
    <property type="entry name" value="Peptidase_M13_N"/>
    <property type="match status" value="1"/>
</dbReference>
<comment type="cofactor">
    <cofactor evidence="2">
        <name>Zn(2+)</name>
        <dbReference type="ChEBI" id="CHEBI:29105"/>
    </cofactor>
</comment>
<evidence type="ECO:0000256" key="1">
    <source>
        <dbReference type="ARBA" id="ARBA00000365"/>
    </source>
</evidence>
<dbReference type="CDD" id="cd10810">
    <property type="entry name" value="GH38N_AMII_LAM_like"/>
    <property type="match status" value="1"/>
</dbReference>
<dbReference type="GO" id="GO:0006013">
    <property type="term" value="P:mannose metabolic process"/>
    <property type="evidence" value="ECO:0007669"/>
    <property type="project" value="InterPro"/>
</dbReference>
<dbReference type="FunFam" id="1.20.1270.50:FF:000002">
    <property type="entry name" value="Alpha-mannosidase"/>
    <property type="match status" value="1"/>
</dbReference>
<dbReference type="GO" id="GO:0030246">
    <property type="term" value="F:carbohydrate binding"/>
    <property type="evidence" value="ECO:0007669"/>
    <property type="project" value="InterPro"/>
</dbReference>
<dbReference type="InterPro" id="IPR015341">
    <property type="entry name" value="Glyco_hydro_38_cen"/>
</dbReference>
<comment type="similarity">
    <text evidence="3">Belongs to the peptidase M13 family.</text>
</comment>
<keyword evidence="11" id="KW-1015">Disulfide bond</keyword>
<dbReference type="Pfam" id="PF01074">
    <property type="entry name" value="Glyco_hydro_38N"/>
    <property type="match status" value="1"/>
</dbReference>
<dbReference type="SMART" id="SM00872">
    <property type="entry name" value="Alpha-mann_mid"/>
    <property type="match status" value="1"/>
</dbReference>
<dbReference type="InterPro" id="IPR011013">
    <property type="entry name" value="Gal_mutarotase_sf_dom"/>
</dbReference>
<feature type="compositionally biased region" description="Basic and acidic residues" evidence="14">
    <location>
        <begin position="1336"/>
        <end position="1346"/>
    </location>
</feature>
<dbReference type="PROSITE" id="PS51885">
    <property type="entry name" value="NEPRILYSIN"/>
    <property type="match status" value="1"/>
</dbReference>
<dbReference type="SUPFAM" id="SSF88713">
    <property type="entry name" value="Glycoside hydrolase/deacetylase"/>
    <property type="match status" value="1"/>
</dbReference>
<keyword evidence="12" id="KW-0325">Glycoprotein</keyword>
<dbReference type="InterPro" id="IPR050843">
    <property type="entry name" value="Glycosyl_Hydrlase_38"/>
</dbReference>
<keyword evidence="6" id="KW-0645">Protease</keyword>
<name>A0AA39LMW7_9BILA</name>
<dbReference type="Gene3D" id="2.60.40.1180">
    <property type="entry name" value="Golgi alpha-mannosidase II"/>
    <property type="match status" value="1"/>
</dbReference>
<reference evidence="16" key="1">
    <citation type="submission" date="2023-06" db="EMBL/GenBank/DDBJ databases">
        <title>Genomic analysis of the entomopathogenic nematode Steinernema hermaphroditum.</title>
        <authorList>
            <person name="Schwarz E.M."/>
            <person name="Heppert J.K."/>
            <person name="Baniya A."/>
            <person name="Schwartz H.T."/>
            <person name="Tan C.-H."/>
            <person name="Antoshechkin I."/>
            <person name="Sternberg P.W."/>
            <person name="Goodrich-Blair H."/>
            <person name="Dillman A.R."/>
        </authorList>
    </citation>
    <scope>NUCLEOTIDE SEQUENCE</scope>
    <source>
        <strain evidence="16">PS9179</strain>
        <tissue evidence="16">Whole animal</tissue>
    </source>
</reference>
<dbReference type="Gene3D" id="2.70.98.30">
    <property type="entry name" value="Golgi alpha-mannosidase II, domain 4"/>
    <property type="match status" value="1"/>
</dbReference>
<dbReference type="Gene3D" id="3.20.110.10">
    <property type="entry name" value="Glycoside hydrolase 38, N terminal domain"/>
    <property type="match status" value="1"/>
</dbReference>
<dbReference type="Gene3D" id="1.20.1270.50">
    <property type="entry name" value="Glycoside hydrolase family 38, central domain"/>
    <property type="match status" value="2"/>
</dbReference>
<dbReference type="InterPro" id="IPR011682">
    <property type="entry name" value="Glyco_hydro_38_C"/>
</dbReference>
<evidence type="ECO:0000256" key="2">
    <source>
        <dbReference type="ARBA" id="ARBA00001947"/>
    </source>
</evidence>
<comment type="caution">
    <text evidence="16">The sequence shown here is derived from an EMBL/GenBank/DDBJ whole genome shotgun (WGS) entry which is preliminary data.</text>
</comment>
<feature type="compositionally biased region" description="Basic and acidic residues" evidence="14">
    <location>
        <begin position="1384"/>
        <end position="1406"/>
    </location>
</feature>
<dbReference type="GO" id="GO:0046872">
    <property type="term" value="F:metal ion binding"/>
    <property type="evidence" value="ECO:0007669"/>
    <property type="project" value="UniProtKB-KW"/>
</dbReference>
<dbReference type="InterPro" id="IPR037094">
    <property type="entry name" value="Glyco_hydro_38_cen_sf"/>
</dbReference>
<dbReference type="FunFam" id="2.70.98.30:FF:000003">
    <property type="entry name" value="Alpha-mannosidase"/>
    <property type="match status" value="1"/>
</dbReference>
<evidence type="ECO:0000256" key="7">
    <source>
        <dbReference type="ARBA" id="ARBA00022723"/>
    </source>
</evidence>
<accession>A0AA39LMW7</accession>
<dbReference type="Proteomes" id="UP001175271">
    <property type="component" value="Unassembled WGS sequence"/>
</dbReference>
<dbReference type="InterPro" id="IPR000718">
    <property type="entry name" value="Peptidase_M13"/>
</dbReference>
<keyword evidence="17" id="KW-1185">Reference proteome</keyword>
<evidence type="ECO:0000256" key="3">
    <source>
        <dbReference type="ARBA" id="ARBA00007357"/>
    </source>
</evidence>
<feature type="compositionally biased region" description="Polar residues" evidence="14">
    <location>
        <begin position="1352"/>
        <end position="1362"/>
    </location>
</feature>
<dbReference type="InterPro" id="IPR013780">
    <property type="entry name" value="Glyco_hydro_b"/>
</dbReference>
<dbReference type="PANTHER" id="PTHR11607:SF3">
    <property type="entry name" value="LYSOSOMAL ALPHA-MANNOSIDASE"/>
    <property type="match status" value="1"/>
</dbReference>
<dbReference type="InterPro" id="IPR018497">
    <property type="entry name" value="Peptidase_M13_C"/>
</dbReference>
<evidence type="ECO:0000256" key="12">
    <source>
        <dbReference type="ARBA" id="ARBA00023180"/>
    </source>
</evidence>
<proteinExistence type="inferred from homology"/>
<comment type="catalytic activity">
    <reaction evidence="1">
        <text>Hydrolysis of terminal, non-reducing alpha-D-mannose residues in alpha-D-mannosides.</text>
        <dbReference type="EC" id="3.2.1.24"/>
    </reaction>
</comment>
<organism evidence="16 17">
    <name type="scientific">Steinernema hermaphroditum</name>
    <dbReference type="NCBI Taxonomy" id="289476"/>
    <lineage>
        <taxon>Eukaryota</taxon>
        <taxon>Metazoa</taxon>
        <taxon>Ecdysozoa</taxon>
        <taxon>Nematoda</taxon>
        <taxon>Chromadorea</taxon>
        <taxon>Rhabditida</taxon>
        <taxon>Tylenchina</taxon>
        <taxon>Panagrolaimomorpha</taxon>
        <taxon>Strongyloidoidea</taxon>
        <taxon>Steinernematidae</taxon>
        <taxon>Steinernema</taxon>
    </lineage>
</organism>
<sequence length="2687" mass="302375">MAVDAEGGQCPSVTDDRRVMVEDDRNEIRCTSLSMDRERTTVSHAALDHPEYPELSSPESTIVLRSLKERFVDLDNGSLVMPWACGQLCAMRSSVLVAASLLHLLVLAAADKCSWQNCPAYTQNEDVLNVHLICHTHDDLGWIKTVDQYYWGSKRELVAVGVQYIYNTVIDELEKDPSRRFSLAETGFLWRWMLTHDERQHERLKKLIQNGQIEMIGGGWVQNDEAASHYIEIIDQMSWGLQYLNRTFGECGRPKVGWQIDPFGHSKEYANLCSKFGFNALFFARMHYLEKAKRIQERNLEFVWDSSDDLKTTILTGAFFQDNYGPPPGFCFDRFCGDDPIMDNEELEGYNVDQKVQMFVEHIKKQRSAQRHNHIMLLMGSDFQYSNANTWYTNLDKLIKYVNEKANGTVKVFYSTPSCYVDALTGSGVHVEKKSDDLFPYASSNHSYWTGYFTSRPTFKRFIRESNAFMQLLKKLDALAFVNGGATKWFSKLDRATALTQHHDAVTGTAKQNVTNDYSLQLYKGWQQGTECLKDIIEKLTKNGSSTTSSLAAQRFCLLNETNCDISQKSPNFTVTVCNSYTQAVVRIVRVPLHFQAAKVFDPKGAEIQSEVVKSFLTSQLPSEGRAPFELQFSVTVPPLGFVTYFVVGQQSGVEDAQRLEKLRRQKNATTRWRRNLKTNETTVSNGAVELTFDANGLLKAFTDLASKTTKPLRQEFLFYKGMGNDHIQPTGAYIFRPNGSESFPVAPSASLKIVKTNLLVEVRQVFSPWVSQVIRLVANKKVVEFQWTVGPIPKEKVNPVAKEVISRFTTDIASDGYFYTDSNGRQMMERRRNSAPAYTYENTEPVAANYFPITSTVYIKDAQSQLTVCTDRSQGGSSLQDGQIELMVHRRAFHDDHWGVEEPLDEPGRTGKGLVATGSHFLMLEAAGDAKLKQRVLAQEVFHEPFLTFAELRTPVEDYLKQRKTEFSGLLTPLPPQLNVLTLELVKKGVLILRLEHILQNTDDKVLSAPFNIDLKGMFAGFEIVNVEELTLGANERIKASAFQTRNPIRVSRSSSKAHIVQDVLHRAAPQEPCSVQFAPRTLQLYQKDGYNCGIHVIDNALHYLRAVPRPEQGVGQMRVVDIREPGVTDIKTYANRLRNEYRARLMRMYPHVVTSALRNFADDIAQARRDMQKALDHRKAVADPSVIPVDAQGKRVQPKAPQVSYEQAEQAEKRLQEALAEFKAFHATIHAQQQDTAPQQSTSVLGKVIKVEPASQKKAAHENPEIADLLAQMRQMESEENSEDDEEADTASMDAVQQGMDFLRSQMKGYKQQFDGTAEYSSEKARQDRHRAKNRETLNAKKSELMSLKRLSQTEQQKSAENAKRRATRQPMTAQQKQQKAQYDKARKAIKKEEEEEQKKKEKMTVLSPVPPQPSKRVLKMDPKNVKRRQKNAEKRQAAKRKPEDTATDDAQNLVAFTAAVTKDPVDFVVALEQIQTTQDLTKHAASLATSIRSLALNSPASTSGPRRKRRKTKGLTKIHYKTCQLDHPGRGCAAQSATHRVPPWSPGTFNIPCQHCGARMNPPEKRRGWQGCCHGGKVDAEHMKRMFYLLQNPPQLMKELTDPDHVNARDYLANDRKINAHFAMGSITTNRDTTLPRGPNVVKLNNEMQPRLSDLCRSSKHEQPTFGQYYALKAEEAINYRLKTDIGKGPLGAGGARSSVIAAIDRIIRQKHALASSYSFAAEKFEEACRQAELNNEPIPTIRMTLLNNREAKLAGVQDPNIHTHRTEIPATEQVAVIWISNDDNARPPDFHGIDLHNTPDGTVNMGTRGSVPLVLPTCFPILDPFGLQGYRFGLPNKIKEDADRAAAEAASAMEVDGEIFYDARDVRTQKSQSSQKKADAKHPDGEAEDDEQPFEEANKKDADAHGVITYDGVNHDMQFNLVDDPEDQQKKKGDLYADPILFSQGQVADADEKEDEFLIPSFSENGEFADMAEELEVAEPRDAVIEDVTTQTGNDSVVERKPLGWKQFSRCSLCLGALVGLFFLLCIGLLIAWAVTSNGFQNLGGLTDVCSTKSCIAAASRQSSSIDESYRPCENFYRYSCGKFLFQHSSSGAVRNFRTEMQDRIDSELNSLLSQPSNPRFAPSIQFLQTIYQSCMALDTRRTLGVAPFLNLLRDLPCGPIFSDCQSFNADYYSWERHAGMMDSYVGDTNLLVLGRDVLPDNRQQIVLTSKPPDLTAFMAPIKKEVATLMRSSRLEADPLMVVYMKQRVLNELVEKLLGRQPADVQVLIEEVAEFIIQIDKITSDPLKPMRVLPMSEFLNSSQKIHLQSFLDAHFTTVHQWTLSDPVVVHDVDYISRLADLLTNTPKRTVANYLTVMAAWNLRSYLLVGEDVERTWRHCVEEIGQLDPVTKLYAESQSPPNFKEIFDFLADLKQFYARRRPNSNINGLSIKIGLPQRLLDETTVFGPFEGVHLDANDYFGNIIGALTAQRTYELSRIGSLLQPEESIHNPQLSPSLFFNSNENSVAVPLAVLQPPLFVPGTGATVYSTLSTFGGVFLQMLAKIASNSEMHTEEYRAKSQCMADVFNDLMNRDTLFSGKDITNEVIESVDVADALNTAVAKYIEWQKETHIFDEQKLPGFENTTSVQQLFLGFSTLHCSISGSLEDPPGELLINSVVKNSVEFSKYFSCYPAASLYNHRGKSCV</sequence>
<feature type="compositionally biased region" description="Basic and acidic residues" evidence="14">
    <location>
        <begin position="1421"/>
        <end position="1447"/>
    </location>
</feature>
<feature type="domain" description="Glycoside hydrolase family 38 central" evidence="15">
    <location>
        <begin position="447"/>
        <end position="522"/>
    </location>
</feature>
<dbReference type="FunFam" id="1.20.1270.50:FF:000003">
    <property type="entry name" value="Alpha-mannosidase"/>
    <property type="match status" value="1"/>
</dbReference>
<evidence type="ECO:0000256" key="10">
    <source>
        <dbReference type="ARBA" id="ARBA00023049"/>
    </source>
</evidence>
<feature type="region of interest" description="Disordered" evidence="14">
    <location>
        <begin position="1316"/>
        <end position="1450"/>
    </location>
</feature>
<protein>
    <recommendedName>
        <fullName evidence="5">alpha-mannosidase</fullName>
        <ecNumber evidence="5">3.2.1.24</ecNumber>
    </recommendedName>
</protein>
<dbReference type="InterPro" id="IPR024079">
    <property type="entry name" value="MetalloPept_cat_dom_sf"/>
</dbReference>
<comment type="similarity">
    <text evidence="4">Belongs to the glycosyl hydrolase 38 family.</text>
</comment>
<dbReference type="FunFam" id="3.20.110.10:FF:000001">
    <property type="entry name" value="Alpha-mannosidase"/>
    <property type="match status" value="1"/>
</dbReference>
<keyword evidence="9" id="KW-0862">Zinc</keyword>
<evidence type="ECO:0000256" key="13">
    <source>
        <dbReference type="ARBA" id="ARBA00023295"/>
    </source>
</evidence>
<dbReference type="EC" id="3.2.1.24" evidence="5"/>
<evidence type="ECO:0000256" key="9">
    <source>
        <dbReference type="ARBA" id="ARBA00022833"/>
    </source>
</evidence>
<evidence type="ECO:0000259" key="15">
    <source>
        <dbReference type="SMART" id="SM00872"/>
    </source>
</evidence>
<dbReference type="SUPFAM" id="SSF74650">
    <property type="entry name" value="Galactose mutarotase-like"/>
    <property type="match status" value="1"/>
</dbReference>
<evidence type="ECO:0000313" key="16">
    <source>
        <dbReference type="EMBL" id="KAK0403098.1"/>
    </source>
</evidence>
<dbReference type="InterPro" id="IPR028995">
    <property type="entry name" value="Glyco_hydro_57/38_cen_sf"/>
</dbReference>
<feature type="region of interest" description="Disordered" evidence="14">
    <location>
        <begin position="1870"/>
        <end position="1904"/>
    </location>
</feature>
<dbReference type="SUPFAM" id="SSF55486">
    <property type="entry name" value="Metalloproteases ('zincins'), catalytic domain"/>
    <property type="match status" value="1"/>
</dbReference>
<dbReference type="GO" id="GO:0006508">
    <property type="term" value="P:proteolysis"/>
    <property type="evidence" value="ECO:0007669"/>
    <property type="project" value="UniProtKB-KW"/>
</dbReference>
<evidence type="ECO:0000313" key="17">
    <source>
        <dbReference type="Proteomes" id="UP001175271"/>
    </source>
</evidence>
<keyword evidence="13" id="KW-0326">Glycosidase</keyword>
<keyword evidence="7" id="KW-0479">Metal-binding</keyword>
<keyword evidence="8" id="KW-0378">Hydrolase</keyword>